<dbReference type="EMBL" id="DS547112">
    <property type="protein sequence ID" value="EDR05678.1"/>
    <property type="molecule type" value="Genomic_DNA"/>
</dbReference>
<feature type="region of interest" description="Disordered" evidence="1">
    <location>
        <begin position="320"/>
        <end position="341"/>
    </location>
</feature>
<feature type="compositionally biased region" description="Polar residues" evidence="1">
    <location>
        <begin position="320"/>
        <end position="337"/>
    </location>
</feature>
<organism evidence="3">
    <name type="scientific">Laccaria bicolor (strain S238N-H82 / ATCC MYA-4686)</name>
    <name type="common">Bicoloured deceiver</name>
    <name type="synonym">Laccaria laccata var. bicolor</name>
    <dbReference type="NCBI Taxonomy" id="486041"/>
    <lineage>
        <taxon>Eukaryota</taxon>
        <taxon>Fungi</taxon>
        <taxon>Dikarya</taxon>
        <taxon>Basidiomycota</taxon>
        <taxon>Agaricomycotina</taxon>
        <taxon>Agaricomycetes</taxon>
        <taxon>Agaricomycetidae</taxon>
        <taxon>Agaricales</taxon>
        <taxon>Agaricineae</taxon>
        <taxon>Hydnangiaceae</taxon>
        <taxon>Laccaria</taxon>
    </lineage>
</organism>
<name>B0DIE8_LACBS</name>
<dbReference type="InterPro" id="IPR014752">
    <property type="entry name" value="Arrestin-like_C"/>
</dbReference>
<dbReference type="RefSeq" id="XP_001883782.1">
    <property type="nucleotide sequence ID" value="XM_001883747.1"/>
</dbReference>
<feature type="region of interest" description="Disordered" evidence="1">
    <location>
        <begin position="277"/>
        <end position="299"/>
    </location>
</feature>
<dbReference type="Gene3D" id="2.60.40.640">
    <property type="match status" value="1"/>
</dbReference>
<dbReference type="OrthoDB" id="3262423at2759"/>
<feature type="compositionally biased region" description="Low complexity" evidence="1">
    <location>
        <begin position="281"/>
        <end position="299"/>
    </location>
</feature>
<sequence>MAGHRASQDLHSLPPCDDSPWPSGVQLLGRFHNHTSTASLDTINTLLPQYSVLDQEADTVALWGDDLGAHGELTHSQADDSDTRTLAGGVSHSENSNRRVSVASVPPRYSFVPPRYSHLFDVLSQQVTEEGVSRTEHTYSICSGLKNKPWATLRVFSQPPLDASPRHQKFPPFSSGDMIAGLIEFTLDSPQTVNSITVSVHGCIIRGYLAEESDTFLDHQVGIWTRADGDPRSPEPGSNKKFNGRLKGTYQFPFVFPFPTHVDISTSTPFLPPSLQTSLDSISTSSSSPATATTSISFPPATVPPGSHFHSLSIPVNATYSSGSKNPSSVHLSTNAPEESEKARLKRAVEEQDRAAEEQDRALAQLEGRSHTLPMHVFPVPQTFLERGIHANVQYELGLHVAHGMLRPASKLNTTIVYTPSVTPPPASVARQRAYTEHAPLPGPAQDPDGWQTLPKVTVSGELLGQQKVEVECTLSLAKPLCYTHGTIIPCYLTLESSNSHALSILLTPKSPIVWLTRRVRYAQYSSPATENFSNEPPTSSDSLAAGFSNSLSRVKEFNIGGGKHGDVKEVDKIELAVWWAPPKDAPQDMYLKTLEGEIHLAKDLQPTCRFPSFSVEYAVEMLPLVSSVFVPACSKDEQCLLVQPVEIATRYVEEGPVPRAFTKPMSDREQEKRKKEKKEQSICNDIRDSVYSELLFTDSDKRCEMEDDEKPICGVVQPMSDVHENLSGGKTKADRFSTIRNTEGTQPANQLQNEQAYQRATTAIT</sequence>
<dbReference type="HOGENOM" id="CLU_025691_1_0_1"/>
<feature type="compositionally biased region" description="Basic and acidic residues" evidence="1">
    <location>
        <begin position="666"/>
        <end position="681"/>
    </location>
</feature>
<feature type="region of interest" description="Disordered" evidence="1">
    <location>
        <begin position="659"/>
        <end position="681"/>
    </location>
</feature>
<feature type="compositionally biased region" description="Basic and acidic residues" evidence="1">
    <location>
        <begin position="73"/>
        <end position="83"/>
    </location>
</feature>
<accession>B0DIE8</accession>
<evidence type="ECO:0000256" key="1">
    <source>
        <dbReference type="SAM" id="MobiDB-lite"/>
    </source>
</evidence>
<keyword evidence="3" id="KW-1185">Reference proteome</keyword>
<dbReference type="KEGG" id="lbc:LACBIDRAFT_329561"/>
<dbReference type="GeneID" id="6079317"/>
<dbReference type="AlphaFoldDB" id="B0DIE8"/>
<protein>
    <submittedName>
        <fullName evidence="2">Predicted protein</fullName>
    </submittedName>
</protein>
<evidence type="ECO:0000313" key="3">
    <source>
        <dbReference type="Proteomes" id="UP000001194"/>
    </source>
</evidence>
<evidence type="ECO:0000313" key="2">
    <source>
        <dbReference type="EMBL" id="EDR05678.1"/>
    </source>
</evidence>
<reference evidence="2 3" key="1">
    <citation type="journal article" date="2008" name="Nature">
        <title>The genome of Laccaria bicolor provides insights into mycorrhizal symbiosis.</title>
        <authorList>
            <person name="Martin F."/>
            <person name="Aerts A."/>
            <person name="Ahren D."/>
            <person name="Brun A."/>
            <person name="Danchin E.G.J."/>
            <person name="Duchaussoy F."/>
            <person name="Gibon J."/>
            <person name="Kohler A."/>
            <person name="Lindquist E."/>
            <person name="Pereda V."/>
            <person name="Salamov A."/>
            <person name="Shapiro H.J."/>
            <person name="Wuyts J."/>
            <person name="Blaudez D."/>
            <person name="Buee M."/>
            <person name="Brokstein P."/>
            <person name="Canbaeck B."/>
            <person name="Cohen D."/>
            <person name="Courty P.E."/>
            <person name="Coutinho P.M."/>
            <person name="Delaruelle C."/>
            <person name="Detter J.C."/>
            <person name="Deveau A."/>
            <person name="DiFazio S."/>
            <person name="Duplessis S."/>
            <person name="Fraissinet-Tachet L."/>
            <person name="Lucic E."/>
            <person name="Frey-Klett P."/>
            <person name="Fourrey C."/>
            <person name="Feussner I."/>
            <person name="Gay G."/>
            <person name="Grimwood J."/>
            <person name="Hoegger P.J."/>
            <person name="Jain P."/>
            <person name="Kilaru S."/>
            <person name="Labbe J."/>
            <person name="Lin Y.C."/>
            <person name="Legue V."/>
            <person name="Le Tacon F."/>
            <person name="Marmeisse R."/>
            <person name="Melayah D."/>
            <person name="Montanini B."/>
            <person name="Muratet M."/>
            <person name="Nehls U."/>
            <person name="Niculita-Hirzel H."/>
            <person name="Oudot-Le Secq M.P."/>
            <person name="Peter M."/>
            <person name="Quesneville H."/>
            <person name="Rajashekar B."/>
            <person name="Reich M."/>
            <person name="Rouhier N."/>
            <person name="Schmutz J."/>
            <person name="Yin T."/>
            <person name="Chalot M."/>
            <person name="Henrissat B."/>
            <person name="Kuees U."/>
            <person name="Lucas S."/>
            <person name="Van de Peer Y."/>
            <person name="Podila G.K."/>
            <person name="Polle A."/>
            <person name="Pukkila P.J."/>
            <person name="Richardson P.M."/>
            <person name="Rouze P."/>
            <person name="Sanders I.R."/>
            <person name="Stajich J.E."/>
            <person name="Tunlid A."/>
            <person name="Tuskan G."/>
            <person name="Grigoriev I.V."/>
        </authorList>
    </citation>
    <scope>NUCLEOTIDE SEQUENCE [LARGE SCALE GENOMIC DNA]</scope>
    <source>
        <strain evidence="3">S238N-H82 / ATCC MYA-4686</strain>
    </source>
</reference>
<feature type="region of interest" description="Disordered" evidence="1">
    <location>
        <begin position="73"/>
        <end position="99"/>
    </location>
</feature>
<proteinExistence type="predicted"/>
<dbReference type="Proteomes" id="UP000001194">
    <property type="component" value="Unassembled WGS sequence"/>
</dbReference>
<dbReference type="InParanoid" id="B0DIE8"/>
<gene>
    <name evidence="2" type="ORF">LACBIDRAFT_329561</name>
</gene>